<evidence type="ECO:0000256" key="1">
    <source>
        <dbReference type="SAM" id="MobiDB-lite"/>
    </source>
</evidence>
<evidence type="ECO:0000313" key="4">
    <source>
        <dbReference type="EMBL" id="CZR63799.1"/>
    </source>
</evidence>
<dbReference type="Proteomes" id="UP000184330">
    <property type="component" value="Unassembled WGS sequence"/>
</dbReference>
<dbReference type="EMBL" id="FJOG01000024">
    <property type="protein sequence ID" value="CZR63799.1"/>
    <property type="molecule type" value="Genomic_DNA"/>
</dbReference>
<feature type="transmembrane region" description="Helical" evidence="2">
    <location>
        <begin position="255"/>
        <end position="281"/>
    </location>
</feature>
<keyword evidence="3" id="KW-0732">Signal</keyword>
<evidence type="ECO:0000256" key="3">
    <source>
        <dbReference type="SAM" id="SignalP"/>
    </source>
</evidence>
<protein>
    <submittedName>
        <fullName evidence="4">Uncharacterized protein</fullName>
    </submittedName>
</protein>
<feature type="compositionally biased region" description="Basic and acidic residues" evidence="1">
    <location>
        <begin position="367"/>
        <end position="385"/>
    </location>
</feature>
<dbReference type="OrthoDB" id="3564959at2759"/>
<evidence type="ECO:0000313" key="5">
    <source>
        <dbReference type="Proteomes" id="UP000184330"/>
    </source>
</evidence>
<proteinExistence type="predicted"/>
<organism evidence="4 5">
    <name type="scientific">Phialocephala subalpina</name>
    <dbReference type="NCBI Taxonomy" id="576137"/>
    <lineage>
        <taxon>Eukaryota</taxon>
        <taxon>Fungi</taxon>
        <taxon>Dikarya</taxon>
        <taxon>Ascomycota</taxon>
        <taxon>Pezizomycotina</taxon>
        <taxon>Leotiomycetes</taxon>
        <taxon>Helotiales</taxon>
        <taxon>Mollisiaceae</taxon>
        <taxon>Phialocephala</taxon>
        <taxon>Phialocephala fortinii species complex</taxon>
    </lineage>
</organism>
<reference evidence="4 5" key="1">
    <citation type="submission" date="2016-03" db="EMBL/GenBank/DDBJ databases">
        <authorList>
            <person name="Ploux O."/>
        </authorList>
    </citation>
    <scope>NUCLEOTIDE SEQUENCE [LARGE SCALE GENOMIC DNA]</scope>
    <source>
        <strain evidence="4 5">UAMH 11012</strain>
    </source>
</reference>
<name>A0A1L7XFH5_9HELO</name>
<feature type="chain" id="PRO_5012679452" evidence="3">
    <location>
        <begin position="27"/>
        <end position="711"/>
    </location>
</feature>
<feature type="signal peptide" evidence="3">
    <location>
        <begin position="1"/>
        <end position="26"/>
    </location>
</feature>
<accession>A0A1L7XFH5</accession>
<gene>
    <name evidence="4" type="ORF">PAC_13696</name>
</gene>
<feature type="compositionally biased region" description="Polar residues" evidence="1">
    <location>
        <begin position="331"/>
        <end position="348"/>
    </location>
</feature>
<feature type="transmembrane region" description="Helical" evidence="2">
    <location>
        <begin position="214"/>
        <end position="235"/>
    </location>
</feature>
<feature type="transmembrane region" description="Helical" evidence="2">
    <location>
        <begin position="116"/>
        <end position="136"/>
    </location>
</feature>
<keyword evidence="5" id="KW-1185">Reference proteome</keyword>
<dbReference type="AlphaFoldDB" id="A0A1L7XFH5"/>
<dbReference type="STRING" id="576137.A0A1L7XFH5"/>
<evidence type="ECO:0000256" key="2">
    <source>
        <dbReference type="SAM" id="Phobius"/>
    </source>
</evidence>
<feature type="transmembrane region" description="Helical" evidence="2">
    <location>
        <begin position="478"/>
        <end position="497"/>
    </location>
</feature>
<feature type="transmembrane region" description="Helical" evidence="2">
    <location>
        <begin position="509"/>
        <end position="526"/>
    </location>
</feature>
<feature type="transmembrane region" description="Helical" evidence="2">
    <location>
        <begin position="87"/>
        <end position="104"/>
    </location>
</feature>
<keyword evidence="2" id="KW-0812">Transmembrane</keyword>
<keyword evidence="2" id="KW-1133">Transmembrane helix</keyword>
<feature type="region of interest" description="Disordered" evidence="1">
    <location>
        <begin position="320"/>
        <end position="392"/>
    </location>
</feature>
<sequence>MDFSQPSMATVTKRIAFLFLVSLCSAAPLSPTPALPAHTRQVASATQCQGFDGNSDFYGLGIRIGVYLQWFSGLLANSFHAESIHDILSTNTIFLLALFIALAISTAKDTIHASEVFILLQFYFGFLFTVSSTYGLRVRAKSTSPAEYNRFVEFPVLGATIRACLAGAICSYNAWFWFDGVERLSNGILNDSVCPPRLFFFRSFDISNSDGMRIFLKITSVLLAIIFGTTTLAEIELLILLNGNSDLGFRRSQSWILIWLSIIVILVIAFVMTMFGVWILWDIIKWPIHQIQSCFPSRNDEVGVSVSAPELPGEIAGKQVEKAEMKEPPNSVRSSLNFVTAPSSTPQSNEKDAPRNKAMGPVAAASRTEDLKAEDPKAEDPKSEDINQSPNQAAALGRRILSGAEHSKADHLKVQEPGAIKAEISNTVNTEPLTSRYKGRMPIPNGSSNSLRNRIRTFWKKLGEFDASEIKALDIVPIINFVIIVWSILSIELMIPWNRIENVHSLESVGQLIPFVIGIVGFLKLLGDMSYFIAAEGSQVRDENMNATHDPDEPRTGTKLETLTFGEATHGPPLSVYWTLKITILFIKNIKTELELARTQPFLRKFIGDQITTILNEVANQEEESMPKANARLALDLSRKMQREADKPGATAKEKEEAERKLDEELCKIDLNPIALAETWFAKYLSSWKWFIGTRIGEIRREARKRSNRRD</sequence>
<keyword evidence="2" id="KW-0472">Membrane</keyword>